<dbReference type="GO" id="GO:0008289">
    <property type="term" value="F:lipid binding"/>
    <property type="evidence" value="ECO:0007669"/>
    <property type="project" value="InterPro"/>
</dbReference>
<organism evidence="3">
    <name type="scientific">Parasteatoda tepidariorum</name>
    <name type="common">Common house spider</name>
    <name type="synonym">Achaearanea tepidariorum</name>
    <dbReference type="NCBI Taxonomy" id="114398"/>
    <lineage>
        <taxon>Eukaryota</taxon>
        <taxon>Metazoa</taxon>
        <taxon>Ecdysozoa</taxon>
        <taxon>Arthropoda</taxon>
        <taxon>Chelicerata</taxon>
        <taxon>Arachnida</taxon>
        <taxon>Araneae</taxon>
        <taxon>Araneomorphae</taxon>
        <taxon>Entelegynae</taxon>
        <taxon>Araneoidea</taxon>
        <taxon>Theridiidae</taxon>
        <taxon>Parasteatoda</taxon>
    </lineage>
</organism>
<accession>A0A2L2YKN1</accession>
<protein>
    <submittedName>
        <fullName evidence="3">Fatty acid-binding protein</fullName>
    </submittedName>
</protein>
<name>A0A2L2YKN1_PARTP</name>
<dbReference type="EMBL" id="IAAA01038711">
    <property type="protein sequence ID" value="LAA08557.1"/>
    <property type="molecule type" value="mRNA"/>
</dbReference>
<proteinExistence type="evidence at transcript level"/>
<dbReference type="PANTHER" id="PTHR11955">
    <property type="entry name" value="FATTY ACID BINDING PROTEIN"/>
    <property type="match status" value="1"/>
</dbReference>
<dbReference type="InterPro" id="IPR012674">
    <property type="entry name" value="Calycin"/>
</dbReference>
<dbReference type="Pfam" id="PF00061">
    <property type="entry name" value="Lipocalin"/>
    <property type="match status" value="1"/>
</dbReference>
<dbReference type="Gene3D" id="2.40.128.20">
    <property type="match status" value="1"/>
</dbReference>
<dbReference type="SUPFAM" id="SSF50814">
    <property type="entry name" value="Lipocalins"/>
    <property type="match status" value="1"/>
</dbReference>
<evidence type="ECO:0000256" key="1">
    <source>
        <dbReference type="ARBA" id="ARBA00008390"/>
    </source>
</evidence>
<comment type="similarity">
    <text evidence="1">Belongs to the calycin superfamily. Fatty-acid binding protein (FABP) family.</text>
</comment>
<reference evidence="3" key="1">
    <citation type="journal article" date="2016" name="Mol. Ecol. Resour.">
        <title>Evaluation of the impact of RNA preservation methods of spiders for de novo transcriptome assembly.</title>
        <authorList>
            <person name="Kono N."/>
            <person name="Nakamura H."/>
            <person name="Ito Y."/>
            <person name="Tomita M."/>
            <person name="Arakawa K."/>
        </authorList>
    </citation>
    <scope>NUCLEOTIDE SEQUENCE</scope>
    <source>
        <tissue evidence="3">Whole body</tissue>
    </source>
</reference>
<dbReference type="InterPro" id="IPR000566">
    <property type="entry name" value="Lipocln_cytosolic_FA-bd_dom"/>
</dbReference>
<sequence length="74" mass="8436">MADNQGSFKLGSSDNFGEFLKEIGVNMGTRKLAETSKPTVENKIEGDDYSISTLPFKSSEIKFKRSEERREWKD</sequence>
<dbReference type="OrthoDB" id="354351at2759"/>
<evidence type="ECO:0000259" key="2">
    <source>
        <dbReference type="Pfam" id="PF00061"/>
    </source>
</evidence>
<feature type="domain" description="Lipocalin/cytosolic fatty-acid binding" evidence="2">
    <location>
        <begin position="6"/>
        <end position="71"/>
    </location>
</feature>
<dbReference type="InterPro" id="IPR031259">
    <property type="entry name" value="ILBP"/>
</dbReference>
<dbReference type="AlphaFoldDB" id="A0A2L2YKN1"/>
<dbReference type="CDD" id="cd00742">
    <property type="entry name" value="FABP"/>
    <property type="match status" value="1"/>
</dbReference>
<evidence type="ECO:0000313" key="3">
    <source>
        <dbReference type="EMBL" id="LAA08557.1"/>
    </source>
</evidence>